<dbReference type="InterPro" id="IPR013563">
    <property type="entry name" value="Oligopep_ABC_C"/>
</dbReference>
<dbReference type="GO" id="GO:0005886">
    <property type="term" value="C:plasma membrane"/>
    <property type="evidence" value="ECO:0007669"/>
    <property type="project" value="UniProtKB-SubCell"/>
</dbReference>
<evidence type="ECO:0000256" key="1">
    <source>
        <dbReference type="ARBA" id="ARBA00004202"/>
    </source>
</evidence>
<protein>
    <submittedName>
        <fullName evidence="10">Dipeptide/oligopeptide/nickel ABC transporter ATP-binding protein</fullName>
    </submittedName>
</protein>
<proteinExistence type="inferred from homology"/>
<gene>
    <name evidence="10" type="ORF">EHYA_00020</name>
</gene>
<dbReference type="GO" id="GO:0015833">
    <property type="term" value="P:peptide transport"/>
    <property type="evidence" value="ECO:0007669"/>
    <property type="project" value="InterPro"/>
</dbReference>
<comment type="caution">
    <text evidence="10">The sequence shown here is derived from an EMBL/GenBank/DDBJ whole genome shotgun (WGS) entry which is preliminary data.</text>
</comment>
<dbReference type="Pfam" id="PF00005">
    <property type="entry name" value="ABC_tran"/>
    <property type="match status" value="1"/>
</dbReference>
<dbReference type="FunFam" id="3.40.50.300:FF:000016">
    <property type="entry name" value="Oligopeptide ABC transporter ATP-binding component"/>
    <property type="match status" value="1"/>
</dbReference>
<feature type="region of interest" description="Disordered" evidence="8">
    <location>
        <begin position="1"/>
        <end position="29"/>
    </location>
</feature>
<dbReference type="EMBL" id="BIFH01000013">
    <property type="protein sequence ID" value="GCD92382.1"/>
    <property type="molecule type" value="Genomic_DNA"/>
</dbReference>
<feature type="domain" description="ABC transporter" evidence="9">
    <location>
        <begin position="32"/>
        <end position="282"/>
    </location>
</feature>
<evidence type="ECO:0000259" key="9">
    <source>
        <dbReference type="PROSITE" id="PS50893"/>
    </source>
</evidence>
<evidence type="ECO:0000256" key="5">
    <source>
        <dbReference type="ARBA" id="ARBA00022741"/>
    </source>
</evidence>
<keyword evidence="7" id="KW-0472">Membrane</keyword>
<keyword evidence="5" id="KW-0547">Nucleotide-binding</keyword>
<sequence length="358" mass="37752">MTPKVTEMNENPASTPDTSTREKSTPGAEPVLAIRDLVVELPGPDGSPLRAIDGVDLTVGRGEIVGLAGESGSGKTMTALALLGLLPQGGTAAGQMLVEGDDVLKMTPRQVRDLRGNRVAMVFQDPMTSLHPMLSVGKQLTEHLRHHKKLDKRAANARAVELLATVRIPDPERALGRYPHQFSGGMRQRIAIAIALACDPALLLADEPTTALDVTVQAGILRLLDRLRRENGLSVLIITHDLGVMSALADRVSVMYAGRIVESGPRADVLREPRHPYTRGLLDALPHPDGGNAALVPIVGSPPKLGQAPSGCAFHPRCPHAVAGCAEERPNLLALTPTHAGACPIDPLAVTASKVGTP</sequence>
<keyword evidence="4" id="KW-1003">Cell membrane</keyword>
<accession>A0A401YCT6</accession>
<dbReference type="InterPro" id="IPR017871">
    <property type="entry name" value="ABC_transporter-like_CS"/>
</dbReference>
<dbReference type="PROSITE" id="PS50893">
    <property type="entry name" value="ABC_TRANSPORTER_2"/>
    <property type="match status" value="1"/>
</dbReference>
<organism evidence="10 11">
    <name type="scientific">Embleya hyalina</name>
    <dbReference type="NCBI Taxonomy" id="516124"/>
    <lineage>
        <taxon>Bacteria</taxon>
        <taxon>Bacillati</taxon>
        <taxon>Actinomycetota</taxon>
        <taxon>Actinomycetes</taxon>
        <taxon>Kitasatosporales</taxon>
        <taxon>Streptomycetaceae</taxon>
        <taxon>Embleya</taxon>
    </lineage>
</organism>
<keyword evidence="3" id="KW-0813">Transport</keyword>
<evidence type="ECO:0000313" key="11">
    <source>
        <dbReference type="Proteomes" id="UP000286931"/>
    </source>
</evidence>
<keyword evidence="11" id="KW-1185">Reference proteome</keyword>
<evidence type="ECO:0000313" key="10">
    <source>
        <dbReference type="EMBL" id="GCD92382.1"/>
    </source>
</evidence>
<evidence type="ECO:0000256" key="7">
    <source>
        <dbReference type="ARBA" id="ARBA00023136"/>
    </source>
</evidence>
<evidence type="ECO:0000256" key="4">
    <source>
        <dbReference type="ARBA" id="ARBA00022475"/>
    </source>
</evidence>
<evidence type="ECO:0000256" key="8">
    <source>
        <dbReference type="SAM" id="MobiDB-lite"/>
    </source>
</evidence>
<comment type="subcellular location">
    <subcellularLocation>
        <location evidence="1">Cell membrane</location>
        <topology evidence="1">Peripheral membrane protein</topology>
    </subcellularLocation>
</comment>
<dbReference type="NCBIfam" id="TIGR01727">
    <property type="entry name" value="oligo_HPY"/>
    <property type="match status" value="1"/>
</dbReference>
<reference evidence="10 11" key="1">
    <citation type="submission" date="2018-12" db="EMBL/GenBank/DDBJ databases">
        <title>Draft genome sequence of Embleya hyalina NBRC 13850T.</title>
        <authorList>
            <person name="Komaki H."/>
            <person name="Hosoyama A."/>
            <person name="Kimura A."/>
            <person name="Ichikawa N."/>
            <person name="Tamura T."/>
        </authorList>
    </citation>
    <scope>NUCLEOTIDE SEQUENCE [LARGE SCALE GENOMIC DNA]</scope>
    <source>
        <strain evidence="10 11">NBRC 13850</strain>
    </source>
</reference>
<dbReference type="GO" id="GO:0016887">
    <property type="term" value="F:ATP hydrolysis activity"/>
    <property type="evidence" value="ECO:0007669"/>
    <property type="project" value="InterPro"/>
</dbReference>
<name>A0A401YCT6_9ACTN</name>
<dbReference type="InterPro" id="IPR003593">
    <property type="entry name" value="AAA+_ATPase"/>
</dbReference>
<dbReference type="AlphaFoldDB" id="A0A401YCT6"/>
<dbReference type="Pfam" id="PF08352">
    <property type="entry name" value="oligo_HPY"/>
    <property type="match status" value="1"/>
</dbReference>
<dbReference type="SMART" id="SM00382">
    <property type="entry name" value="AAA"/>
    <property type="match status" value="1"/>
</dbReference>
<evidence type="ECO:0000256" key="6">
    <source>
        <dbReference type="ARBA" id="ARBA00022840"/>
    </source>
</evidence>
<comment type="similarity">
    <text evidence="2">Belongs to the ABC transporter superfamily.</text>
</comment>
<dbReference type="SUPFAM" id="SSF52540">
    <property type="entry name" value="P-loop containing nucleoside triphosphate hydrolases"/>
    <property type="match status" value="1"/>
</dbReference>
<dbReference type="InterPro" id="IPR003439">
    <property type="entry name" value="ABC_transporter-like_ATP-bd"/>
</dbReference>
<dbReference type="GO" id="GO:0005524">
    <property type="term" value="F:ATP binding"/>
    <property type="evidence" value="ECO:0007669"/>
    <property type="project" value="UniProtKB-KW"/>
</dbReference>
<dbReference type="InterPro" id="IPR027417">
    <property type="entry name" value="P-loop_NTPase"/>
</dbReference>
<dbReference type="PROSITE" id="PS00211">
    <property type="entry name" value="ABC_TRANSPORTER_1"/>
    <property type="match status" value="1"/>
</dbReference>
<feature type="compositionally biased region" description="Polar residues" evidence="8">
    <location>
        <begin position="8"/>
        <end position="18"/>
    </location>
</feature>
<dbReference type="Gene3D" id="3.40.50.300">
    <property type="entry name" value="P-loop containing nucleotide triphosphate hydrolases"/>
    <property type="match status" value="1"/>
</dbReference>
<dbReference type="InterPro" id="IPR050388">
    <property type="entry name" value="ABC_Ni/Peptide_Import"/>
</dbReference>
<keyword evidence="6 10" id="KW-0067">ATP-binding</keyword>
<dbReference type="PANTHER" id="PTHR43297:SF2">
    <property type="entry name" value="DIPEPTIDE TRANSPORT ATP-BINDING PROTEIN DPPD"/>
    <property type="match status" value="1"/>
</dbReference>
<evidence type="ECO:0000256" key="2">
    <source>
        <dbReference type="ARBA" id="ARBA00005417"/>
    </source>
</evidence>
<dbReference type="CDD" id="cd03257">
    <property type="entry name" value="ABC_NikE_OppD_transporters"/>
    <property type="match status" value="1"/>
</dbReference>
<dbReference type="Proteomes" id="UP000286931">
    <property type="component" value="Unassembled WGS sequence"/>
</dbReference>
<evidence type="ECO:0000256" key="3">
    <source>
        <dbReference type="ARBA" id="ARBA00022448"/>
    </source>
</evidence>
<dbReference type="PANTHER" id="PTHR43297">
    <property type="entry name" value="OLIGOPEPTIDE TRANSPORT ATP-BINDING PROTEIN APPD"/>
    <property type="match status" value="1"/>
</dbReference>